<evidence type="ECO:0000313" key="2">
    <source>
        <dbReference type="EMBL" id="MBW0526400.1"/>
    </source>
</evidence>
<accession>A0A9Q3EWF6</accession>
<keyword evidence="3" id="KW-1185">Reference proteome</keyword>
<protein>
    <submittedName>
        <fullName evidence="2">Uncharacterized protein</fullName>
    </submittedName>
</protein>
<feature type="compositionally biased region" description="Polar residues" evidence="1">
    <location>
        <begin position="1"/>
        <end position="14"/>
    </location>
</feature>
<feature type="region of interest" description="Disordered" evidence="1">
    <location>
        <begin position="1"/>
        <end position="45"/>
    </location>
</feature>
<dbReference type="Proteomes" id="UP000765509">
    <property type="component" value="Unassembled WGS sequence"/>
</dbReference>
<gene>
    <name evidence="2" type="ORF">O181_066115</name>
</gene>
<proteinExistence type="predicted"/>
<evidence type="ECO:0000313" key="3">
    <source>
        <dbReference type="Proteomes" id="UP000765509"/>
    </source>
</evidence>
<name>A0A9Q3EWF6_9BASI</name>
<reference evidence="2" key="1">
    <citation type="submission" date="2021-03" db="EMBL/GenBank/DDBJ databases">
        <title>Draft genome sequence of rust myrtle Austropuccinia psidii MF-1, a brazilian biotype.</title>
        <authorList>
            <person name="Quecine M.C."/>
            <person name="Pachon D.M.R."/>
            <person name="Bonatelli M.L."/>
            <person name="Correr F.H."/>
            <person name="Franceschini L.M."/>
            <person name="Leite T.F."/>
            <person name="Margarido G.R.A."/>
            <person name="Almeida C.A."/>
            <person name="Ferrarezi J.A."/>
            <person name="Labate C.A."/>
        </authorList>
    </citation>
    <scope>NUCLEOTIDE SEQUENCE</scope>
    <source>
        <strain evidence="2">MF-1</strain>
    </source>
</reference>
<sequence>MTTRRGSQYSTQSDGAGLRSRIDPSKGKIRGKIPSGTESIPESAISQREVPEFLIISEQELELIMSNPNRYKSHSKGSDRHIDEPLHMVLHGVQGQELRNISTNPPRSNELLAHPEKAPQRAGNSEILQLM</sequence>
<comment type="caution">
    <text evidence="2">The sequence shown here is derived from an EMBL/GenBank/DDBJ whole genome shotgun (WGS) entry which is preliminary data.</text>
</comment>
<evidence type="ECO:0000256" key="1">
    <source>
        <dbReference type="SAM" id="MobiDB-lite"/>
    </source>
</evidence>
<dbReference type="AlphaFoldDB" id="A0A9Q3EWF6"/>
<organism evidence="2 3">
    <name type="scientific">Austropuccinia psidii MF-1</name>
    <dbReference type="NCBI Taxonomy" id="1389203"/>
    <lineage>
        <taxon>Eukaryota</taxon>
        <taxon>Fungi</taxon>
        <taxon>Dikarya</taxon>
        <taxon>Basidiomycota</taxon>
        <taxon>Pucciniomycotina</taxon>
        <taxon>Pucciniomycetes</taxon>
        <taxon>Pucciniales</taxon>
        <taxon>Sphaerophragmiaceae</taxon>
        <taxon>Austropuccinia</taxon>
    </lineage>
</organism>
<feature type="compositionally biased region" description="Polar residues" evidence="1">
    <location>
        <begin position="36"/>
        <end position="45"/>
    </location>
</feature>
<dbReference type="EMBL" id="AVOT02032635">
    <property type="protein sequence ID" value="MBW0526400.1"/>
    <property type="molecule type" value="Genomic_DNA"/>
</dbReference>